<dbReference type="NCBIfam" id="TIGR02281">
    <property type="entry name" value="clan_AA_DTGA"/>
    <property type="match status" value="1"/>
</dbReference>
<dbReference type="InterPro" id="IPR011969">
    <property type="entry name" value="Clan_AA_Asp_peptidase_C"/>
</dbReference>
<organism evidence="1 2">
    <name type="scientific">Marinobacterium rhizophilum</name>
    <dbReference type="NCBI Taxonomy" id="420402"/>
    <lineage>
        <taxon>Bacteria</taxon>
        <taxon>Pseudomonadati</taxon>
        <taxon>Pseudomonadota</taxon>
        <taxon>Gammaproteobacteria</taxon>
        <taxon>Oceanospirillales</taxon>
        <taxon>Oceanospirillaceae</taxon>
        <taxon>Marinobacterium</taxon>
    </lineage>
</organism>
<proteinExistence type="predicted"/>
<dbReference type="InterPro" id="IPR001969">
    <property type="entry name" value="Aspartic_peptidase_AS"/>
</dbReference>
<dbReference type="InterPro" id="IPR034122">
    <property type="entry name" value="Retropepsin-like_bacterial"/>
</dbReference>
<accession>A0ABY5HPF3</accession>
<keyword evidence="1" id="KW-0645">Protease</keyword>
<dbReference type="CDD" id="cd05483">
    <property type="entry name" value="retropepsin_like_bacteria"/>
    <property type="match status" value="1"/>
</dbReference>
<dbReference type="InterPro" id="IPR021109">
    <property type="entry name" value="Peptidase_aspartic_dom_sf"/>
</dbReference>
<evidence type="ECO:0000313" key="1">
    <source>
        <dbReference type="EMBL" id="UTW13844.1"/>
    </source>
</evidence>
<sequence length="169" mass="18357">MNDAKPRIGRLMWLAAWLSLLAVLVLGFDAWLEGQHNPNAELMVVDADGPVEVVLQRSRSGHYIAPGRINGEPVQFLVDTGATRISVPLSLAQRLGLKQGYASQATTANGLVTVYDTQLDEVRLGSIVLRNVAGNINPGMPGEVVLLGMSFMKDLEMVQRGDTLTLRLH</sequence>
<dbReference type="Gene3D" id="2.40.70.10">
    <property type="entry name" value="Acid Proteases"/>
    <property type="match status" value="1"/>
</dbReference>
<protein>
    <submittedName>
        <fullName evidence="1">TIGR02281 family clan AA aspartic protease</fullName>
        <ecNumber evidence="1">3.4.23.-</ecNumber>
    </submittedName>
</protein>
<dbReference type="GO" id="GO:0008233">
    <property type="term" value="F:peptidase activity"/>
    <property type="evidence" value="ECO:0007669"/>
    <property type="project" value="UniProtKB-KW"/>
</dbReference>
<dbReference type="RefSeq" id="WP_255856035.1">
    <property type="nucleotide sequence ID" value="NZ_CP073347.1"/>
</dbReference>
<keyword evidence="1" id="KW-0378">Hydrolase</keyword>
<dbReference type="Pfam" id="PF13975">
    <property type="entry name" value="gag-asp_proteas"/>
    <property type="match status" value="1"/>
</dbReference>
<dbReference type="SUPFAM" id="SSF50630">
    <property type="entry name" value="Acid proteases"/>
    <property type="match status" value="1"/>
</dbReference>
<reference evidence="1" key="1">
    <citation type="submission" date="2021-04" db="EMBL/GenBank/DDBJ databases">
        <title>Oceanospirillales bacteria with DddD are important DMSP degraders in coastal seawater.</title>
        <authorList>
            <person name="Liu J."/>
        </authorList>
    </citation>
    <scope>NUCLEOTIDE SEQUENCE</scope>
    <source>
        <strain evidence="1">D13-1</strain>
    </source>
</reference>
<dbReference type="EC" id="3.4.23.-" evidence="1"/>
<gene>
    <name evidence="1" type="ORF">KDW95_09500</name>
</gene>
<dbReference type="Proteomes" id="UP001058461">
    <property type="component" value="Chromosome"/>
</dbReference>
<dbReference type="EMBL" id="CP073347">
    <property type="protein sequence ID" value="UTW13844.1"/>
    <property type="molecule type" value="Genomic_DNA"/>
</dbReference>
<evidence type="ECO:0000313" key="2">
    <source>
        <dbReference type="Proteomes" id="UP001058461"/>
    </source>
</evidence>
<name>A0ABY5HPF3_9GAMM</name>
<keyword evidence="2" id="KW-1185">Reference proteome</keyword>
<dbReference type="PROSITE" id="PS00141">
    <property type="entry name" value="ASP_PROTEASE"/>
    <property type="match status" value="1"/>
</dbReference>
<dbReference type="GO" id="GO:0006508">
    <property type="term" value="P:proteolysis"/>
    <property type="evidence" value="ECO:0007669"/>
    <property type="project" value="UniProtKB-KW"/>
</dbReference>